<evidence type="ECO:0000313" key="3">
    <source>
        <dbReference type="EMBL" id="EUT83506.1"/>
    </source>
</evidence>
<gene>
    <name evidence="3" type="ORF">PFAG_03382</name>
</gene>
<dbReference type="PANTHER" id="PTHR13491">
    <property type="entry name" value="ZCCHC10 PROTEIN"/>
    <property type="match status" value="1"/>
</dbReference>
<dbReference type="InterPro" id="IPR039715">
    <property type="entry name" value="ZCCHC10"/>
</dbReference>
<feature type="compositionally biased region" description="Low complexity" evidence="1">
    <location>
        <begin position="588"/>
        <end position="605"/>
    </location>
</feature>
<feature type="compositionally biased region" description="Polar residues" evidence="1">
    <location>
        <begin position="1047"/>
        <end position="1065"/>
    </location>
</feature>
<dbReference type="OrthoDB" id="1742074at2759"/>
<feature type="compositionally biased region" description="Low complexity" evidence="1">
    <location>
        <begin position="1066"/>
        <end position="1099"/>
    </location>
</feature>
<organism evidence="3">
    <name type="scientific">Plasmodium falciparum Santa Lucia</name>
    <dbReference type="NCBI Taxonomy" id="478859"/>
    <lineage>
        <taxon>Eukaryota</taxon>
        <taxon>Sar</taxon>
        <taxon>Alveolata</taxon>
        <taxon>Apicomplexa</taxon>
        <taxon>Aconoidasida</taxon>
        <taxon>Haemosporida</taxon>
        <taxon>Plasmodiidae</taxon>
        <taxon>Plasmodium</taxon>
        <taxon>Plasmodium (Laverania)</taxon>
    </lineage>
</organism>
<dbReference type="SUPFAM" id="SSF46942">
    <property type="entry name" value="Elongation factor TFIIS domain 2"/>
    <property type="match status" value="1"/>
</dbReference>
<protein>
    <recommendedName>
        <fullName evidence="2">TFIIS central domain-containing protein</fullName>
    </recommendedName>
</protein>
<feature type="domain" description="TFIIS central" evidence="2">
    <location>
        <begin position="1155"/>
        <end position="1267"/>
    </location>
</feature>
<proteinExistence type="predicted"/>
<dbReference type="EMBL" id="KE123502">
    <property type="protein sequence ID" value="EUT83506.1"/>
    <property type="molecule type" value="Genomic_DNA"/>
</dbReference>
<dbReference type="InterPro" id="IPR036575">
    <property type="entry name" value="TFIIS_cen_dom_sf"/>
</dbReference>
<sequence length="1428" mass="169642">MASKKREKSCIIFNEEYSNEKENGTINSSGTFYNEEKFIKYVEINSKNIFEYDISKLDIRRVNNHIKLNNIYNLYCYLIKNTFFKISDKNVNITDMLYVDPIISEKNKNEYNNLSKNEDEKSIIQDGKCDISNSSYDSSYSESTMSSNNFSNSSDTPICSEISSDVSVKSNKKNNTCKLKILDVIKKFSQLKEKIKDGFFPFTKKVMEDKFDHKIKLKEEKKLKSKRKIKKKKKEKKSILPSGYILKKYDAVHIKGNNNEISISQIYKNVSSNKDDDNKNIIIQLIYRNKECNKFLYNNFESYLNYWHVLPCIGYYNKSTINNIINKISIVNFYEFLYLYDEFPVCQTHKKKLKKLYVVEQKDEENVTNPDEFVTSERTTDIDMLNNGYNEINLSQEMNKEMVDRNLPEKYDEDIEKNHSSVFNFNNCDKNSLMNIHNDPNKNYCIYDEEIILNDVLQNEKKKTTPCCTFGYYYFETFLFRNNKMIPKLKKKDCIIFNRITKKEDFLFLINAKLYDTIKNKNNIYYGKNNEYISTYKNFEFLYFFCFNCNTYYDINIIMSQIIYENEIGQKKYMHDKKKNINHKKNVNNKNNIKNNNKTNNKNKINNKKNITNIINDKNNINNNNKINDKNNINNINENNNNHINNINENNNNNNINNINENNNNNNNVSLNNLHKSNIFDDYIYSNNFHSFIVEYKKLYNIKIKRQKIKQTDIYFLCMNCIKNNIFNVTHHMEYFTYFCDLVNKYNHNFFLYNKYIHHIFNNENISFFSLYNLEEEKNKICSNNIMANQKKNKEEQQQKNKPTKKNSSSSSCMTFSNVKKRKISDITNIMEDQNVVASEKAISDDNQNKNISKNIKKKKSSKNSNQMGEIKEEEKDILKKLNENNKFDENVKANDAYTNDQNVQDNNNNNNSNSNSYNYERNRRTTRKKKYIHKKYDDNDEENEEYYYDDDDELFDEKCLTNEMVNIKLQEEEEEYSFYEDMKKYQDEDIVEENQILNEELYSQDSDVYNDEFSTGGKKKKKKRRKKIKIQKKDSIKVVHRNSGKTINNNIINDTSQSSYNNNMNSIQNTNRTNSSSSNNNISYNSNNVISHSNVSNNSSIINVPEKIKKNEEKKKGNPQDCYINQGDHQKDVHLNFDDLSKLEDRGDKNNLLKYNKVIEKIKQCLDEENVCDKNTEEISKNIVQTVIDIYKNKLDIKMKLFSICSNLMRKDNSELRKKILNGNITSTNLANMDSSDLAPISLQNKRREHERKYFYENIYLRENLIDLKKKSNRNDEEENLYIISNILNKQQNDQDIKHIPINDPNQNLLNNFNKQYDDNILSNNKNTTYNTNNEHNTNQYHQDNENHHMSKENINENITSKKEEQNIIDSYTIPSMDRYNFQQTYKNLKQIYETMPKYASSPILTFLDNSYNRVMTIIETSKNEEV</sequence>
<feature type="region of interest" description="Disordered" evidence="1">
    <location>
        <begin position="848"/>
        <end position="871"/>
    </location>
</feature>
<dbReference type="InterPro" id="IPR003618">
    <property type="entry name" value="TFIIS_cen_dom"/>
</dbReference>
<feature type="region of interest" description="Disordered" evidence="1">
    <location>
        <begin position="1011"/>
        <end position="1034"/>
    </location>
</feature>
<feature type="compositionally biased region" description="Low complexity" evidence="1">
    <location>
        <begin position="900"/>
        <end position="920"/>
    </location>
</feature>
<accession>W7FWE5</accession>
<feature type="region of interest" description="Disordered" evidence="1">
    <location>
        <begin position="585"/>
        <end position="605"/>
    </location>
</feature>
<evidence type="ECO:0000259" key="2">
    <source>
        <dbReference type="PROSITE" id="PS51321"/>
    </source>
</evidence>
<feature type="compositionally biased region" description="Basic residues" evidence="1">
    <location>
        <begin position="1018"/>
        <end position="1031"/>
    </location>
</feature>
<name>W7FWE5_PLAFA</name>
<reference evidence="3" key="1">
    <citation type="submission" date="2013-02" db="EMBL/GenBank/DDBJ databases">
        <title>The Genome Sequence of Plasmodium falciparum Santa Lucia.</title>
        <authorList>
            <consortium name="The Broad Institute Genome Sequencing Platform"/>
            <consortium name="The Broad Institute Genome Sequencing Center for Infectious Disease"/>
            <person name="Neafsey D."/>
            <person name="Cheeseman I."/>
            <person name="Volkman S."/>
            <person name="Adams J."/>
            <person name="Walker B."/>
            <person name="Young S.K."/>
            <person name="Zeng Q."/>
            <person name="Gargeya S."/>
            <person name="Fitzgerald M."/>
            <person name="Haas B."/>
            <person name="Abouelleil A."/>
            <person name="Alvarado L."/>
            <person name="Arachchi H.M."/>
            <person name="Berlin A.M."/>
            <person name="Chapman S.B."/>
            <person name="Dewar J."/>
            <person name="Goldberg J."/>
            <person name="Griggs A."/>
            <person name="Gujja S."/>
            <person name="Hansen M."/>
            <person name="Howarth C."/>
            <person name="Imamovic A."/>
            <person name="Larimer J."/>
            <person name="McCowan C."/>
            <person name="Murphy C."/>
            <person name="Neiman D."/>
            <person name="Pearson M."/>
            <person name="Priest M."/>
            <person name="Roberts A."/>
            <person name="Saif S."/>
            <person name="Shea T."/>
            <person name="Sisk P."/>
            <person name="Sykes S."/>
            <person name="Wortman J."/>
            <person name="Nusbaum C."/>
            <person name="Birren B."/>
        </authorList>
    </citation>
    <scope>NUCLEOTIDE SEQUENCE [LARGE SCALE GENOMIC DNA]</scope>
    <source>
        <strain evidence="3">Santa Lucia</strain>
    </source>
</reference>
<dbReference type="PANTHER" id="PTHR13491:SF0">
    <property type="entry name" value="ZINC FINGER CCHC DOMAIN-CONTAINING PROTEIN 10"/>
    <property type="match status" value="1"/>
</dbReference>
<feature type="region of interest" description="Disordered" evidence="1">
    <location>
        <begin position="1047"/>
        <end position="1099"/>
    </location>
</feature>
<dbReference type="Proteomes" id="UP000030666">
    <property type="component" value="Unassembled WGS sequence"/>
</dbReference>
<dbReference type="GO" id="GO:0006351">
    <property type="term" value="P:DNA-templated transcription"/>
    <property type="evidence" value="ECO:0007669"/>
    <property type="project" value="InterPro"/>
</dbReference>
<feature type="region of interest" description="Disordered" evidence="1">
    <location>
        <begin position="790"/>
        <end position="815"/>
    </location>
</feature>
<feature type="region of interest" description="Disordered" evidence="1">
    <location>
        <begin position="888"/>
        <end position="926"/>
    </location>
</feature>
<dbReference type="PROSITE" id="PS51321">
    <property type="entry name" value="TFIIS_CENTRAL"/>
    <property type="match status" value="1"/>
</dbReference>
<evidence type="ECO:0000256" key="1">
    <source>
        <dbReference type="SAM" id="MobiDB-lite"/>
    </source>
</evidence>